<dbReference type="AlphaFoldDB" id="E0XRS1"/>
<comment type="similarity">
    <text evidence="1 7">Belongs to the aldehyde dehydrogenase family.</text>
</comment>
<accession>E0XRS1</accession>
<keyword evidence="4" id="KW-0520">NAD</keyword>
<dbReference type="InterPro" id="IPR044638">
    <property type="entry name" value="ALDH7A1-like"/>
</dbReference>
<proteinExistence type="inferred from homology"/>
<reference evidence="9" key="1">
    <citation type="journal article" date="2011" name="Environ. Microbiol.">
        <title>Time-series analyses of Monterey Bay coastal microbial picoplankton using a 'genome proxy' microarray.</title>
        <authorList>
            <person name="Rich V.I."/>
            <person name="Pham V.D."/>
            <person name="Eppley J."/>
            <person name="Shi Y."/>
            <person name="DeLong E.F."/>
        </authorList>
    </citation>
    <scope>NUCLEOTIDE SEQUENCE</scope>
</reference>
<dbReference type="Gene3D" id="3.40.605.10">
    <property type="entry name" value="Aldehyde Dehydrogenase, Chain A, domain 1"/>
    <property type="match status" value="1"/>
</dbReference>
<dbReference type="InterPro" id="IPR016162">
    <property type="entry name" value="Ald_DH_N"/>
</dbReference>
<dbReference type="InterPro" id="IPR016161">
    <property type="entry name" value="Ald_DH/histidinol_DH"/>
</dbReference>
<dbReference type="Pfam" id="PF00171">
    <property type="entry name" value="Aldedh"/>
    <property type="match status" value="1"/>
</dbReference>
<dbReference type="Gene3D" id="3.40.309.10">
    <property type="entry name" value="Aldehyde Dehydrogenase, Chain A, domain 2"/>
    <property type="match status" value="1"/>
</dbReference>
<keyword evidence="3 7" id="KW-0560">Oxidoreductase</keyword>
<feature type="domain" description="Aldehyde dehydrogenase" evidence="8">
    <location>
        <begin position="4"/>
        <end position="429"/>
    </location>
</feature>
<dbReference type="FunFam" id="3.40.309.10:FF:000018">
    <property type="entry name" value="Alpha-aminoadipic semialdehyde dehydrogenase"/>
    <property type="match status" value="1"/>
</dbReference>
<name>E0XRS1_9GAMM</name>
<dbReference type="InterPro" id="IPR029510">
    <property type="entry name" value="Ald_DH_CS_GLU"/>
</dbReference>
<dbReference type="PANTHER" id="PTHR43521">
    <property type="entry name" value="ALPHA-AMINOADIPIC SEMIALDEHYDE DEHYDROGENASE"/>
    <property type="match status" value="1"/>
</dbReference>
<dbReference type="SUPFAM" id="SSF53720">
    <property type="entry name" value="ALDH-like"/>
    <property type="match status" value="1"/>
</dbReference>
<sequence>MSKLTEQSKKAFLHWRTVPAPQRGEYIRKFGEALRERKTEVAEQITTEAKKIISEGEGEVQEVIDMCDFATGLSRQLYGLTMPSERPNHRLQEIWQPLGVVGCVTAFNFPVAVFGWNFCLAAVCGNSIIWKPSPHSEGCAKLVKEIWDSVAEDHKDLVLIKNGANEAASDLAEDEGISLFSATGSCEMGRALAPIVAKRLGRSLLELGGNNAAIVCPSADLDLTIKAITFSAAGTTGQRCTTLRRLFVHKDIYKEVVDKLKTSFDRLKIGDPMDREVQVGPLISEDSFQQMQEKLDSCRNKSLEVSGGDRLDIDGGVYVKPALVEVTEHIEEMNEETFAPILYVMPFENLKEAIDLQNSVKQGLSSSIFTNDVRESELFLSAEGSDCGIANVNIGTSGAEIGGAFGGEKDTGGGRESGSDSWKAYMRRTTATVNYGDDLPLAQGVEFDE</sequence>
<protein>
    <recommendedName>
        <fullName evidence="5">aldehyde dehydrogenase (NAD(+))</fullName>
        <ecNumber evidence="5">1.2.1.3</ecNumber>
    </recommendedName>
</protein>
<dbReference type="InterPro" id="IPR016163">
    <property type="entry name" value="Ald_DH_C"/>
</dbReference>
<dbReference type="PANTHER" id="PTHR43521:SF1">
    <property type="entry name" value="ALPHA-AMINOADIPIC SEMIALDEHYDE DEHYDROGENASE"/>
    <property type="match status" value="1"/>
</dbReference>
<dbReference type="InterPro" id="IPR015590">
    <property type="entry name" value="Aldehyde_DH_dom"/>
</dbReference>
<organism evidence="9">
    <name type="scientific">uncultured gamma proteobacterium HF0070_03O15</name>
    <dbReference type="NCBI Taxonomy" id="710982"/>
    <lineage>
        <taxon>Bacteria</taxon>
        <taxon>Pseudomonadati</taxon>
        <taxon>Pseudomonadota</taxon>
        <taxon>Gammaproteobacteria</taxon>
        <taxon>environmental samples</taxon>
    </lineage>
</organism>
<dbReference type="EMBL" id="GU474854">
    <property type="protein sequence ID" value="ADI17112.1"/>
    <property type="molecule type" value="Genomic_DNA"/>
</dbReference>
<evidence type="ECO:0000256" key="4">
    <source>
        <dbReference type="ARBA" id="ARBA00023027"/>
    </source>
</evidence>
<comment type="subunit">
    <text evidence="2">Homotetramer.</text>
</comment>
<dbReference type="EC" id="1.2.1.3" evidence="5"/>
<evidence type="ECO:0000259" key="8">
    <source>
        <dbReference type="Pfam" id="PF00171"/>
    </source>
</evidence>
<evidence type="ECO:0000256" key="7">
    <source>
        <dbReference type="RuleBase" id="RU003345"/>
    </source>
</evidence>
<evidence type="ECO:0000256" key="2">
    <source>
        <dbReference type="ARBA" id="ARBA00011881"/>
    </source>
</evidence>
<evidence type="ECO:0000313" key="9">
    <source>
        <dbReference type="EMBL" id="ADI17112.1"/>
    </source>
</evidence>
<evidence type="ECO:0000256" key="5">
    <source>
        <dbReference type="ARBA" id="ARBA00024226"/>
    </source>
</evidence>
<dbReference type="GO" id="GO:0004029">
    <property type="term" value="F:aldehyde dehydrogenase (NAD+) activity"/>
    <property type="evidence" value="ECO:0007669"/>
    <property type="project" value="UniProtKB-EC"/>
</dbReference>
<evidence type="ECO:0000256" key="6">
    <source>
        <dbReference type="PROSITE-ProRule" id="PRU10007"/>
    </source>
</evidence>
<evidence type="ECO:0000256" key="1">
    <source>
        <dbReference type="ARBA" id="ARBA00009986"/>
    </source>
</evidence>
<evidence type="ECO:0000256" key="3">
    <source>
        <dbReference type="ARBA" id="ARBA00023002"/>
    </source>
</evidence>
<dbReference type="PROSITE" id="PS00687">
    <property type="entry name" value="ALDEHYDE_DEHYDR_GLU"/>
    <property type="match status" value="1"/>
</dbReference>
<feature type="active site" evidence="6">
    <location>
        <position position="206"/>
    </location>
</feature>